<keyword evidence="10 11" id="KW-0234">DNA repair</keyword>
<comment type="caution">
    <text evidence="15">The sequence shown here is derived from an EMBL/GenBank/DDBJ whole genome shotgun (WGS) entry which is preliminary data.</text>
</comment>
<comment type="similarity">
    <text evidence="11 13">Belongs to the RecA family. RadA subfamily.</text>
</comment>
<evidence type="ECO:0000259" key="14">
    <source>
        <dbReference type="PROSITE" id="PS50162"/>
    </source>
</evidence>
<keyword evidence="6 13" id="KW-0862">Zinc</keyword>
<feature type="domain" description="RecA family profile 1" evidence="14">
    <location>
        <begin position="68"/>
        <end position="215"/>
    </location>
</feature>
<comment type="function">
    <text evidence="13">DNA-dependent ATPase involved in processing of recombination intermediates, plays a role in repairing DNA breaks. Stimulates the branch migration of RecA-mediated strand transfer reactions, allowing the 3' invading strand to extend heteroduplex DNA faster. Binds ssDNA in the presence of ADP but not other nucleotides, has ATPase activity that is stimulated by ssDNA and various branched DNA structures, but inhibited by SSB. Does not have RecA's homology-searching function.</text>
</comment>
<dbReference type="GO" id="GO:0005524">
    <property type="term" value="F:ATP binding"/>
    <property type="evidence" value="ECO:0007669"/>
    <property type="project" value="UniProtKB-UniRule"/>
</dbReference>
<dbReference type="InterPro" id="IPR020588">
    <property type="entry name" value="RecA_ATP-bd"/>
</dbReference>
<evidence type="ECO:0000256" key="3">
    <source>
        <dbReference type="ARBA" id="ARBA00022763"/>
    </source>
</evidence>
<comment type="function">
    <text evidence="11">Plays a role in repairing double-strand DNA breaks, probably involving stabilizing or processing branched DNA or blocked replication forks.</text>
</comment>
<evidence type="ECO:0000313" key="15">
    <source>
        <dbReference type="EMBL" id="MBO8473007.1"/>
    </source>
</evidence>
<dbReference type="InterPro" id="IPR003593">
    <property type="entry name" value="AAA+_ATPase"/>
</dbReference>
<reference evidence="15" key="2">
    <citation type="journal article" date="2021" name="PeerJ">
        <title>Extensive microbial diversity within the chicken gut microbiome revealed by metagenomics and culture.</title>
        <authorList>
            <person name="Gilroy R."/>
            <person name="Ravi A."/>
            <person name="Getino M."/>
            <person name="Pursley I."/>
            <person name="Horton D.L."/>
            <person name="Alikhan N.F."/>
            <person name="Baker D."/>
            <person name="Gharbi K."/>
            <person name="Hall N."/>
            <person name="Watson M."/>
            <person name="Adriaenssens E.M."/>
            <person name="Foster-Nyarko E."/>
            <person name="Jarju S."/>
            <person name="Secka A."/>
            <person name="Antonio M."/>
            <person name="Oren A."/>
            <person name="Chaudhuri R.R."/>
            <person name="La Ragione R."/>
            <person name="Hildebrand F."/>
            <person name="Pallen M.J."/>
        </authorList>
    </citation>
    <scope>NUCLEOTIDE SEQUENCE</scope>
    <source>
        <strain evidence="15">B1-8020</strain>
    </source>
</reference>
<evidence type="ECO:0000256" key="8">
    <source>
        <dbReference type="ARBA" id="ARBA00023016"/>
    </source>
</evidence>
<keyword evidence="3 11" id="KW-0227">DNA damage</keyword>
<keyword evidence="5" id="KW-0378">Hydrolase</keyword>
<evidence type="ECO:0000256" key="4">
    <source>
        <dbReference type="ARBA" id="ARBA00022771"/>
    </source>
</evidence>
<evidence type="ECO:0000256" key="13">
    <source>
        <dbReference type="RuleBase" id="RU003555"/>
    </source>
</evidence>
<evidence type="ECO:0000256" key="2">
    <source>
        <dbReference type="ARBA" id="ARBA00022741"/>
    </source>
</evidence>
<evidence type="ECO:0000256" key="6">
    <source>
        <dbReference type="ARBA" id="ARBA00022833"/>
    </source>
</evidence>
<dbReference type="NCBIfam" id="TIGR00416">
    <property type="entry name" value="sms"/>
    <property type="match status" value="1"/>
</dbReference>
<dbReference type="InterPro" id="IPR020568">
    <property type="entry name" value="Ribosomal_Su5_D2-typ_SF"/>
</dbReference>
<dbReference type="GO" id="GO:0140664">
    <property type="term" value="F:ATP-dependent DNA damage sensor activity"/>
    <property type="evidence" value="ECO:0007669"/>
    <property type="project" value="InterPro"/>
</dbReference>
<dbReference type="Pfam" id="PF13481">
    <property type="entry name" value="AAA_25"/>
    <property type="match status" value="1"/>
</dbReference>
<dbReference type="InterPro" id="IPR041166">
    <property type="entry name" value="Rubredoxin_2"/>
</dbReference>
<evidence type="ECO:0000256" key="10">
    <source>
        <dbReference type="ARBA" id="ARBA00023204"/>
    </source>
</evidence>
<protein>
    <recommendedName>
        <fullName evidence="11 12">DNA repair protein RadA</fullName>
    </recommendedName>
</protein>
<dbReference type="InterPro" id="IPR014721">
    <property type="entry name" value="Ribsml_uS5_D2-typ_fold_subgr"/>
</dbReference>
<gene>
    <name evidence="11 15" type="primary">radA</name>
    <name evidence="15" type="ORF">IAB81_05200</name>
</gene>
<dbReference type="PROSITE" id="PS50162">
    <property type="entry name" value="RECA_2"/>
    <property type="match status" value="1"/>
</dbReference>
<feature type="region of interest" description="Lon-protease-like" evidence="11">
    <location>
        <begin position="351"/>
        <end position="454"/>
    </location>
</feature>
<keyword evidence="1 11" id="KW-0479">Metal-binding</keyword>
<feature type="binding site" evidence="11">
    <location>
        <begin position="97"/>
        <end position="104"/>
    </location>
    <ligand>
        <name>ATP</name>
        <dbReference type="ChEBI" id="CHEBI:30616"/>
    </ligand>
</feature>
<dbReference type="PRINTS" id="PR01874">
    <property type="entry name" value="DNAREPAIRADA"/>
</dbReference>
<dbReference type="GO" id="GO:0008270">
    <property type="term" value="F:zinc ion binding"/>
    <property type="evidence" value="ECO:0007669"/>
    <property type="project" value="UniProtKB-KW"/>
</dbReference>
<dbReference type="FunFam" id="3.40.50.300:FF:000050">
    <property type="entry name" value="DNA repair protein RadA"/>
    <property type="match status" value="1"/>
</dbReference>
<evidence type="ECO:0000256" key="11">
    <source>
        <dbReference type="HAMAP-Rule" id="MF_01498"/>
    </source>
</evidence>
<proteinExistence type="inferred from homology"/>
<dbReference type="GO" id="GO:0000725">
    <property type="term" value="P:recombinational repair"/>
    <property type="evidence" value="ECO:0007669"/>
    <property type="project" value="UniProtKB-UniRule"/>
</dbReference>
<keyword evidence="9 11" id="KW-0238">DNA-binding</keyword>
<dbReference type="HAMAP" id="MF_01498">
    <property type="entry name" value="RadA_bact"/>
    <property type="match status" value="1"/>
</dbReference>
<evidence type="ECO:0000256" key="5">
    <source>
        <dbReference type="ARBA" id="ARBA00022801"/>
    </source>
</evidence>
<dbReference type="InterPro" id="IPR027417">
    <property type="entry name" value="P-loop_NTPase"/>
</dbReference>
<comment type="domain">
    <text evidence="11">The middle region has homology to RecA with ATPase motifs including the RadA KNRFG motif, while the C-terminus is homologous to Lon protease.</text>
</comment>
<dbReference type="PANTHER" id="PTHR32472:SF10">
    <property type="entry name" value="DNA REPAIR PROTEIN RADA-LIKE PROTEIN"/>
    <property type="match status" value="1"/>
</dbReference>
<keyword evidence="4 13" id="KW-0863">Zinc-finger</keyword>
<feature type="short sequence motif" description="RadA KNRFG motif" evidence="11">
    <location>
        <begin position="252"/>
        <end position="256"/>
    </location>
</feature>
<dbReference type="Pfam" id="PF18073">
    <property type="entry name" value="Zn_ribbon_LapB"/>
    <property type="match status" value="1"/>
</dbReference>
<keyword evidence="7 11" id="KW-0067">ATP-binding</keyword>
<dbReference type="InterPro" id="IPR004504">
    <property type="entry name" value="DNA_repair_RadA"/>
</dbReference>
<reference evidence="15" key="1">
    <citation type="submission" date="2020-10" db="EMBL/GenBank/DDBJ databases">
        <authorList>
            <person name="Gilroy R."/>
        </authorList>
    </citation>
    <scope>NUCLEOTIDE SEQUENCE</scope>
    <source>
        <strain evidence="15">B1-8020</strain>
    </source>
</reference>
<dbReference type="SUPFAM" id="SSF54211">
    <property type="entry name" value="Ribosomal protein S5 domain 2-like"/>
    <property type="match status" value="1"/>
</dbReference>
<sequence length="454" mass="48472">MAKSKTVWYCKSCGAESLKWMGMCPSCGEWNTMVEAPAPAKNAGGGACHSLPSGGIPPMLLSEVDASGESRFSLHSDELDRLLGGGIVKGSIILLGGEPGIGKSTLSLQIPLHCEGLKTLYVSGEESVNQVKLRAGRLGGSGDSCYIYSETLIENILSEARKINPDLLIVDSIQTVYSEGLESSPGTVGQIRECAARFLRYAKESGTPVILIGHITKDGMIAGPKVLEHIVDVVLQFEGDNSGAYRILRGIKNRFGATSEIAVYEMTSGGLKEVSNPSDMLIPMHGEPLSGIAVSAMLDGTRPFLIETQALVSSAAYGTPQRSATGFDVRRMNMLLAVLEKRAGFRLGVKDVFLNMAGGLRVNDPACDLAVISAVLSSNFDVPISSHVCFCGEVGLSGEIRPVSQTDRMISEASRIGFERIFISSFTSLPDMFSHKGIEIVKISDVPQLCRSLF</sequence>
<dbReference type="Gene3D" id="3.30.230.10">
    <property type="match status" value="1"/>
</dbReference>
<dbReference type="GO" id="GO:0003684">
    <property type="term" value="F:damaged DNA binding"/>
    <property type="evidence" value="ECO:0007669"/>
    <property type="project" value="InterPro"/>
</dbReference>
<name>A0A9D9IIC2_9BACT</name>
<dbReference type="SMART" id="SM00382">
    <property type="entry name" value="AAA"/>
    <property type="match status" value="1"/>
</dbReference>
<accession>A0A9D9IIC2</accession>
<dbReference type="Proteomes" id="UP000823604">
    <property type="component" value="Unassembled WGS sequence"/>
</dbReference>
<evidence type="ECO:0000256" key="12">
    <source>
        <dbReference type="NCBIfam" id="TIGR00416"/>
    </source>
</evidence>
<dbReference type="SUPFAM" id="SSF52540">
    <property type="entry name" value="P-loop containing nucleoside triphosphate hydrolases"/>
    <property type="match status" value="1"/>
</dbReference>
<dbReference type="EMBL" id="JADIMA010000045">
    <property type="protein sequence ID" value="MBO8473007.1"/>
    <property type="molecule type" value="Genomic_DNA"/>
</dbReference>
<dbReference type="PANTHER" id="PTHR32472">
    <property type="entry name" value="DNA REPAIR PROTEIN RADA"/>
    <property type="match status" value="1"/>
</dbReference>
<dbReference type="GO" id="GO:0016787">
    <property type="term" value="F:hydrolase activity"/>
    <property type="evidence" value="ECO:0007669"/>
    <property type="project" value="UniProtKB-KW"/>
</dbReference>
<dbReference type="AlphaFoldDB" id="A0A9D9IIC2"/>
<dbReference type="Pfam" id="PF13541">
    <property type="entry name" value="ChlI"/>
    <property type="match status" value="1"/>
</dbReference>
<keyword evidence="8 11" id="KW-0346">Stress response</keyword>
<evidence type="ECO:0000256" key="1">
    <source>
        <dbReference type="ARBA" id="ARBA00022723"/>
    </source>
</evidence>
<dbReference type="GO" id="GO:0005829">
    <property type="term" value="C:cytosol"/>
    <property type="evidence" value="ECO:0007669"/>
    <property type="project" value="TreeGrafter"/>
</dbReference>
<dbReference type="Gene3D" id="3.40.50.300">
    <property type="entry name" value="P-loop containing nucleotide triphosphate hydrolases"/>
    <property type="match status" value="1"/>
</dbReference>
<evidence type="ECO:0000256" key="9">
    <source>
        <dbReference type="ARBA" id="ARBA00023125"/>
    </source>
</evidence>
<keyword evidence="2 11" id="KW-0547">Nucleotide-binding</keyword>
<evidence type="ECO:0000313" key="16">
    <source>
        <dbReference type="Proteomes" id="UP000823604"/>
    </source>
</evidence>
<dbReference type="CDD" id="cd01121">
    <property type="entry name" value="RadA_SMS_N"/>
    <property type="match status" value="1"/>
</dbReference>
<evidence type="ECO:0000256" key="7">
    <source>
        <dbReference type="ARBA" id="ARBA00022840"/>
    </source>
</evidence>
<organism evidence="15 16">
    <name type="scientific">Candidatus Merdivivens pullicola</name>
    <dbReference type="NCBI Taxonomy" id="2840872"/>
    <lineage>
        <taxon>Bacteria</taxon>
        <taxon>Pseudomonadati</taxon>
        <taxon>Bacteroidota</taxon>
        <taxon>Bacteroidia</taxon>
        <taxon>Bacteroidales</taxon>
        <taxon>Muribaculaceae</taxon>
        <taxon>Muribaculaceae incertae sedis</taxon>
        <taxon>Candidatus Merdivivens</taxon>
    </lineage>
</organism>